<reference evidence="1 2" key="1">
    <citation type="journal article" date="2024" name="G3 (Bethesda)">
        <title>Genome assembly of Hibiscus sabdariffa L. provides insights into metabolisms of medicinal natural products.</title>
        <authorList>
            <person name="Kim T."/>
        </authorList>
    </citation>
    <scope>NUCLEOTIDE SEQUENCE [LARGE SCALE GENOMIC DNA]</scope>
    <source>
        <strain evidence="1">TK-2024</strain>
        <tissue evidence="1">Old leaves</tissue>
    </source>
</reference>
<organism evidence="1 2">
    <name type="scientific">Hibiscus sabdariffa</name>
    <name type="common">roselle</name>
    <dbReference type="NCBI Taxonomy" id="183260"/>
    <lineage>
        <taxon>Eukaryota</taxon>
        <taxon>Viridiplantae</taxon>
        <taxon>Streptophyta</taxon>
        <taxon>Embryophyta</taxon>
        <taxon>Tracheophyta</taxon>
        <taxon>Spermatophyta</taxon>
        <taxon>Magnoliopsida</taxon>
        <taxon>eudicotyledons</taxon>
        <taxon>Gunneridae</taxon>
        <taxon>Pentapetalae</taxon>
        <taxon>rosids</taxon>
        <taxon>malvids</taxon>
        <taxon>Malvales</taxon>
        <taxon>Malvaceae</taxon>
        <taxon>Malvoideae</taxon>
        <taxon>Hibiscus</taxon>
    </lineage>
</organism>
<protein>
    <submittedName>
        <fullName evidence="1">Uncharacterized protein</fullName>
    </submittedName>
</protein>
<proteinExistence type="predicted"/>
<sequence length="278" mass="31778">MVDEKGEWDWSRLQGLLPVNVLERLAACPTPKAHYGADVLGWRWDDNRRFTVNSTYVYLVGGGAHHCHHKWRLIWSLKVPQRIHVLCGLRCIRSTYLTRSAFVGILRHLRNAQFVELVMRISTISFGSVSTGSRMAWGVHFSIWCWLLWKLRCCRILDEEFLEREGIFEKGCRLIAECEHSFGLDAPMQVTEPRHWLWWVGPARGWVKLNVDVAVCLADGRASIGGAIRDDMAMGRDCGMHGSLFDGPPGSIAGRLEEERHHWASMRPTMNRIDDPCG</sequence>
<keyword evidence="2" id="KW-1185">Reference proteome</keyword>
<dbReference type="Proteomes" id="UP001472677">
    <property type="component" value="Unassembled WGS sequence"/>
</dbReference>
<evidence type="ECO:0000313" key="1">
    <source>
        <dbReference type="EMBL" id="KAK8534756.1"/>
    </source>
</evidence>
<dbReference type="EMBL" id="JBBPBM010000031">
    <property type="protein sequence ID" value="KAK8534756.1"/>
    <property type="molecule type" value="Genomic_DNA"/>
</dbReference>
<gene>
    <name evidence="1" type="ORF">V6N12_057400</name>
</gene>
<name>A0ABR2DCM7_9ROSI</name>
<evidence type="ECO:0000313" key="2">
    <source>
        <dbReference type="Proteomes" id="UP001472677"/>
    </source>
</evidence>
<comment type="caution">
    <text evidence="1">The sequence shown here is derived from an EMBL/GenBank/DDBJ whole genome shotgun (WGS) entry which is preliminary data.</text>
</comment>
<accession>A0ABR2DCM7</accession>